<dbReference type="PANTHER" id="PTHR33498">
    <property type="entry name" value="TRANSPOSASE FOR INSERTION SEQUENCE ELEMENT IS1557"/>
    <property type="match status" value="1"/>
</dbReference>
<protein>
    <submittedName>
        <fullName evidence="2">Transposase</fullName>
    </submittedName>
</protein>
<gene>
    <name evidence="2" type="ORF">B0I26_10541</name>
</gene>
<proteinExistence type="predicted"/>
<keyword evidence="3" id="KW-1185">Reference proteome</keyword>
<sequence>MQDYCITKLIGLENVIVSNIVETDTHLEILIETKPCHQNCPQCGKRTRAIHDYRLQKIRDVKFREMYTYLILKKRRYKCTSCGKRFYEPYAFLDRYQRHTKRVLQALLVKVRTVNFKEVAKELGLGHSTVIRWFDRYYTYENHSLPRILAIDEFKGTTEKGTYQCVIGDPQGFKVLDVIQDRKLSTLKDYFRSLPTHRVQMVVMDMWQPYKILAQQLFQNPIIIVDKFHYARHHFWALERVRKRVQKSFQDKDRKSMKKLRFLLHKPKEKLTTREQELLQYYLELSSDLKKAYQVKEAFKKWITQSNERNVRSNLEQLYQAMDKSGLDEYQYMKRTFKSWEKEIINSFIYPYTNGYLEGINNKIKVIKQMSYGIRNFDRLRNKVLCSLI</sequence>
<dbReference type="Proteomes" id="UP000248555">
    <property type="component" value="Unassembled WGS sequence"/>
</dbReference>
<organism evidence="2 3">
    <name type="scientific">Paranoxybacillus vitaminiphilus</name>
    <dbReference type="NCBI Taxonomy" id="581036"/>
    <lineage>
        <taxon>Bacteria</taxon>
        <taxon>Bacillati</taxon>
        <taxon>Bacillota</taxon>
        <taxon>Bacilli</taxon>
        <taxon>Bacillales</taxon>
        <taxon>Anoxybacillaceae</taxon>
        <taxon>Paranoxybacillus</taxon>
    </lineage>
</organism>
<dbReference type="Pfam" id="PF13542">
    <property type="entry name" value="HTH_Tnp_ISL3"/>
    <property type="match status" value="1"/>
</dbReference>
<dbReference type="Pfam" id="PF01610">
    <property type="entry name" value="DDE_Tnp_ISL3"/>
    <property type="match status" value="1"/>
</dbReference>
<dbReference type="Pfam" id="PF14690">
    <property type="entry name" value="Zn_ribbon_ISL3"/>
    <property type="match status" value="1"/>
</dbReference>
<dbReference type="InterPro" id="IPR002560">
    <property type="entry name" value="Transposase_DDE"/>
</dbReference>
<evidence type="ECO:0000259" key="1">
    <source>
        <dbReference type="PROSITE" id="PS50157"/>
    </source>
</evidence>
<dbReference type="RefSeq" id="WP_111644917.1">
    <property type="nucleotide sequence ID" value="NZ_QLMH01000005.1"/>
</dbReference>
<evidence type="ECO:0000313" key="2">
    <source>
        <dbReference type="EMBL" id="RAK19859.1"/>
    </source>
</evidence>
<name>A0A327YNT3_9BACL</name>
<dbReference type="AlphaFoldDB" id="A0A327YNT3"/>
<dbReference type="InterPro" id="IPR032877">
    <property type="entry name" value="Transposase_HTH"/>
</dbReference>
<dbReference type="OrthoDB" id="6197054at2"/>
<evidence type="ECO:0000313" key="3">
    <source>
        <dbReference type="Proteomes" id="UP000248555"/>
    </source>
</evidence>
<dbReference type="InterPro" id="IPR029261">
    <property type="entry name" value="Transposase_Znf"/>
</dbReference>
<dbReference type="PANTHER" id="PTHR33498:SF1">
    <property type="entry name" value="TRANSPOSASE FOR INSERTION SEQUENCE ELEMENT IS1557"/>
    <property type="match status" value="1"/>
</dbReference>
<dbReference type="NCBIfam" id="NF033550">
    <property type="entry name" value="transpos_ISL3"/>
    <property type="match status" value="1"/>
</dbReference>
<dbReference type="InterPro" id="IPR013087">
    <property type="entry name" value="Znf_C2H2_type"/>
</dbReference>
<feature type="domain" description="C2H2-type" evidence="1">
    <location>
        <begin position="77"/>
        <end position="100"/>
    </location>
</feature>
<reference evidence="2 3" key="1">
    <citation type="submission" date="2018-06" db="EMBL/GenBank/DDBJ databases">
        <title>Genomic Encyclopedia of Type Strains, Phase III (KMG-III): the genomes of soil and plant-associated and newly described type strains.</title>
        <authorList>
            <person name="Whitman W."/>
        </authorList>
    </citation>
    <scope>NUCLEOTIDE SEQUENCE [LARGE SCALE GENOMIC DNA]</scope>
    <source>
        <strain evidence="2 3">CGMCC 1.8979</strain>
    </source>
</reference>
<dbReference type="InterPro" id="IPR047951">
    <property type="entry name" value="Transpos_ISL3"/>
</dbReference>
<accession>A0A327YNT3</accession>
<dbReference type="PROSITE" id="PS50157">
    <property type="entry name" value="ZINC_FINGER_C2H2_2"/>
    <property type="match status" value="1"/>
</dbReference>
<dbReference type="EMBL" id="QLMH01000005">
    <property type="protein sequence ID" value="RAK19859.1"/>
    <property type="molecule type" value="Genomic_DNA"/>
</dbReference>
<comment type="caution">
    <text evidence="2">The sequence shown here is derived from an EMBL/GenBank/DDBJ whole genome shotgun (WGS) entry which is preliminary data.</text>
</comment>